<evidence type="ECO:0000256" key="4">
    <source>
        <dbReference type="ARBA" id="ARBA00023152"/>
    </source>
</evidence>
<gene>
    <name evidence="8" type="primary">LOC105133094</name>
</gene>
<dbReference type="InterPro" id="IPR020810">
    <property type="entry name" value="Enolase_C"/>
</dbReference>
<evidence type="ECO:0000256" key="2">
    <source>
        <dbReference type="ARBA" id="ARBA00009604"/>
    </source>
</evidence>
<dbReference type="Pfam" id="PF00113">
    <property type="entry name" value="Enolase_C"/>
    <property type="match status" value="2"/>
</dbReference>
<keyword evidence="7" id="KW-1185">Reference proteome</keyword>
<dbReference type="RefSeq" id="XP_011035216.1">
    <property type="nucleotide sequence ID" value="XM_011036914.1"/>
</dbReference>
<keyword evidence="4" id="KW-0324">Glycolysis</keyword>
<evidence type="ECO:0000256" key="3">
    <source>
        <dbReference type="ARBA" id="ARBA00012058"/>
    </source>
</evidence>
<dbReference type="KEGG" id="peu:105133094"/>
<dbReference type="InterPro" id="IPR036849">
    <property type="entry name" value="Enolase-like_C_sf"/>
</dbReference>
<dbReference type="EC" id="4.2.1.11" evidence="3"/>
<dbReference type="PANTHER" id="PTHR11902:SF56">
    <property type="entry name" value="CYTOSOLIC ENOLASE 3"/>
    <property type="match status" value="1"/>
</dbReference>
<dbReference type="Proteomes" id="UP000694918">
    <property type="component" value="Unplaced"/>
</dbReference>
<reference evidence="8" key="1">
    <citation type="submission" date="2025-08" db="UniProtKB">
        <authorList>
            <consortium name="RefSeq"/>
        </authorList>
    </citation>
    <scope>IDENTIFICATION</scope>
</reference>
<accession>A0AAJ6XY24</accession>
<feature type="domain" description="Enolase C-terminal TIM barrel" evidence="6">
    <location>
        <begin position="64"/>
        <end position="97"/>
    </location>
</feature>
<protein>
    <recommendedName>
        <fullName evidence="3">phosphopyruvate hydratase</fullName>
        <ecNumber evidence="3">4.2.1.11</ecNumber>
    </recommendedName>
</protein>
<dbReference type="GO" id="GO:0004634">
    <property type="term" value="F:phosphopyruvate hydratase activity"/>
    <property type="evidence" value="ECO:0007669"/>
    <property type="project" value="UniProtKB-EC"/>
</dbReference>
<evidence type="ECO:0000313" key="8">
    <source>
        <dbReference type="RefSeq" id="XP_011035216.1"/>
    </source>
</evidence>
<dbReference type="GO" id="GO:0000015">
    <property type="term" value="C:phosphopyruvate hydratase complex"/>
    <property type="evidence" value="ECO:0007669"/>
    <property type="project" value="InterPro"/>
</dbReference>
<organism evidence="7 8">
    <name type="scientific">Populus euphratica</name>
    <name type="common">Euphrates poplar</name>
    <dbReference type="NCBI Taxonomy" id="75702"/>
    <lineage>
        <taxon>Eukaryota</taxon>
        <taxon>Viridiplantae</taxon>
        <taxon>Streptophyta</taxon>
        <taxon>Embryophyta</taxon>
        <taxon>Tracheophyta</taxon>
        <taxon>Spermatophyta</taxon>
        <taxon>Magnoliopsida</taxon>
        <taxon>eudicotyledons</taxon>
        <taxon>Gunneridae</taxon>
        <taxon>Pentapetalae</taxon>
        <taxon>rosids</taxon>
        <taxon>fabids</taxon>
        <taxon>Malpighiales</taxon>
        <taxon>Salicaceae</taxon>
        <taxon>Saliceae</taxon>
        <taxon>Populus</taxon>
    </lineage>
</organism>
<dbReference type="PANTHER" id="PTHR11902">
    <property type="entry name" value="ENOLASE"/>
    <property type="match status" value="1"/>
</dbReference>
<keyword evidence="5" id="KW-0456">Lyase</keyword>
<evidence type="ECO:0000313" key="7">
    <source>
        <dbReference type="Proteomes" id="UP000694918"/>
    </source>
</evidence>
<dbReference type="GeneID" id="105133094"/>
<evidence type="ECO:0000256" key="1">
    <source>
        <dbReference type="ARBA" id="ARBA00005031"/>
    </source>
</evidence>
<comment type="similarity">
    <text evidence="2">Belongs to the enolase family.</text>
</comment>
<evidence type="ECO:0000259" key="6">
    <source>
        <dbReference type="Pfam" id="PF00113"/>
    </source>
</evidence>
<sequence length="133" mass="14539">MDPALQSQIDQAMIDLDKTENKLPLYKHIYDLHGKTNLTLPVPAFTIISGGKHAGNNLAVQVCFQAVDDDLLMSNLKRIGRTLHESSCNALLLKVKIGGQPDQSCKVFHLPAIHNLLLIVGGLKSETPFVLSN</sequence>
<comment type="pathway">
    <text evidence="1">Carbohydrate degradation; glycolysis; pyruvate from D-glyceraldehyde 3-phosphate: step 4/5.</text>
</comment>
<dbReference type="GO" id="GO:0000287">
    <property type="term" value="F:magnesium ion binding"/>
    <property type="evidence" value="ECO:0007669"/>
    <property type="project" value="InterPro"/>
</dbReference>
<dbReference type="InterPro" id="IPR000941">
    <property type="entry name" value="Enolase"/>
</dbReference>
<dbReference type="SUPFAM" id="SSF51604">
    <property type="entry name" value="Enolase C-terminal domain-like"/>
    <property type="match status" value="1"/>
</dbReference>
<name>A0AAJ6XY24_POPEU</name>
<dbReference type="Gene3D" id="3.20.20.120">
    <property type="entry name" value="Enolase-like C-terminal domain"/>
    <property type="match status" value="1"/>
</dbReference>
<feature type="domain" description="Enolase C-terminal TIM barrel" evidence="6">
    <location>
        <begin position="38"/>
        <end position="61"/>
    </location>
</feature>
<proteinExistence type="inferred from homology"/>
<dbReference type="AlphaFoldDB" id="A0AAJ6XY24"/>
<dbReference type="GO" id="GO:0006096">
    <property type="term" value="P:glycolytic process"/>
    <property type="evidence" value="ECO:0007669"/>
    <property type="project" value="UniProtKB-KW"/>
</dbReference>
<evidence type="ECO:0000256" key="5">
    <source>
        <dbReference type="ARBA" id="ARBA00023239"/>
    </source>
</evidence>